<evidence type="ECO:0000256" key="4">
    <source>
        <dbReference type="ARBA" id="ARBA00022989"/>
    </source>
</evidence>
<evidence type="ECO:0000256" key="6">
    <source>
        <dbReference type="SAM" id="Phobius"/>
    </source>
</evidence>
<dbReference type="Proteomes" id="UP001156873">
    <property type="component" value="Unassembled WGS sequence"/>
</dbReference>
<feature type="transmembrane region" description="Helical" evidence="6">
    <location>
        <begin position="369"/>
        <end position="390"/>
    </location>
</feature>
<dbReference type="InterPro" id="IPR020846">
    <property type="entry name" value="MFS_dom"/>
</dbReference>
<dbReference type="CDD" id="cd17328">
    <property type="entry name" value="MFS_spinster_like"/>
    <property type="match status" value="1"/>
</dbReference>
<keyword evidence="3 6" id="KW-0812">Transmembrane</keyword>
<dbReference type="InterPro" id="IPR011701">
    <property type="entry name" value="MFS"/>
</dbReference>
<dbReference type="Gene3D" id="1.20.1250.20">
    <property type="entry name" value="MFS general substrate transporter like domains"/>
    <property type="match status" value="2"/>
</dbReference>
<sequence length="442" mass="47295">MAGAPAAAAIPGAQAARAGARAWIVLAVLCFVYVLNFLDRQLLSILAKPIQDELGVSDSQLGLIGGLYFAMFYCILAIPVGWLADRTNRVRVLAFSCGLWSAATAACGMASSYPQLALARMTVGIGEAGGVPPSYAIISDYFPPGTRGTALGLFNLGPPIGAALGVAFGASVAAAYSWRMAFIWVGVVGVITAAGVWYFIREPRKGGLDAAPEPLSAGRAPVASPGFSETCRGFFANPVLRYMALACGATQFVTYAMLNFTVLMLMREKGMTLEEVAVWYALVFGLGSALGMFLSGRLIDRLARRSRTAYAYLPATGLVLAIPFFIAFVAAGRWELALVFLFLPTGLNYFYLSPAVTLVQEEVRPDQRVLSGALLLLVMNLIGLGFGPTYLGMASDFFRASHPHNSLQMAFYTLVPFYLLAIGLFLLLARSIRRQLAQETTP</sequence>
<dbReference type="PROSITE" id="PS50850">
    <property type="entry name" value="MFS"/>
    <property type="match status" value="1"/>
</dbReference>
<evidence type="ECO:0000256" key="2">
    <source>
        <dbReference type="ARBA" id="ARBA00022448"/>
    </source>
</evidence>
<feature type="transmembrane region" description="Helical" evidence="6">
    <location>
        <begin position="311"/>
        <end position="331"/>
    </location>
</feature>
<feature type="transmembrane region" description="Helical" evidence="6">
    <location>
        <begin position="337"/>
        <end position="357"/>
    </location>
</feature>
<dbReference type="RefSeq" id="WP_280579001.1">
    <property type="nucleotide sequence ID" value="NZ_JARXRO010000018.1"/>
</dbReference>
<feature type="transmembrane region" description="Helical" evidence="6">
    <location>
        <begin position="153"/>
        <end position="175"/>
    </location>
</feature>
<evidence type="ECO:0000259" key="7">
    <source>
        <dbReference type="PROSITE" id="PS50850"/>
    </source>
</evidence>
<feature type="domain" description="Major facilitator superfamily (MFS) profile" evidence="7">
    <location>
        <begin position="25"/>
        <end position="433"/>
    </location>
</feature>
<organism evidence="8 9">
    <name type="scientific">Luteimonas kalidii</name>
    <dbReference type="NCBI Taxonomy" id="3042025"/>
    <lineage>
        <taxon>Bacteria</taxon>
        <taxon>Pseudomonadati</taxon>
        <taxon>Pseudomonadota</taxon>
        <taxon>Gammaproteobacteria</taxon>
        <taxon>Lysobacterales</taxon>
        <taxon>Lysobacteraceae</taxon>
        <taxon>Luteimonas</taxon>
    </lineage>
</organism>
<dbReference type="InterPro" id="IPR036259">
    <property type="entry name" value="MFS_trans_sf"/>
</dbReference>
<keyword evidence="5 6" id="KW-0472">Membrane</keyword>
<accession>A0ABT6JVC9</accession>
<comment type="subcellular location">
    <subcellularLocation>
        <location evidence="1">Membrane</location>
        <topology evidence="1">Multi-pass membrane protein</topology>
    </subcellularLocation>
</comment>
<dbReference type="SUPFAM" id="SSF103473">
    <property type="entry name" value="MFS general substrate transporter"/>
    <property type="match status" value="1"/>
</dbReference>
<reference evidence="8 9" key="1">
    <citation type="submission" date="2023-04" db="EMBL/GenBank/DDBJ databases">
        <title>Luteimonas sp. M1R5S59.</title>
        <authorList>
            <person name="Sun J.-Q."/>
        </authorList>
    </citation>
    <scope>NUCLEOTIDE SEQUENCE [LARGE SCALE GENOMIC DNA]</scope>
    <source>
        <strain evidence="8 9">M1R5S59</strain>
    </source>
</reference>
<evidence type="ECO:0000256" key="1">
    <source>
        <dbReference type="ARBA" id="ARBA00004141"/>
    </source>
</evidence>
<gene>
    <name evidence="8" type="ORF">QFW81_11925</name>
</gene>
<dbReference type="EMBL" id="JARXRO010000018">
    <property type="protein sequence ID" value="MDH5834622.1"/>
    <property type="molecule type" value="Genomic_DNA"/>
</dbReference>
<keyword evidence="4 6" id="KW-1133">Transmembrane helix</keyword>
<evidence type="ECO:0000256" key="3">
    <source>
        <dbReference type="ARBA" id="ARBA00022692"/>
    </source>
</evidence>
<keyword evidence="2" id="KW-0813">Transport</keyword>
<feature type="transmembrane region" description="Helical" evidence="6">
    <location>
        <begin position="277"/>
        <end position="299"/>
    </location>
</feature>
<feature type="transmembrane region" description="Helical" evidence="6">
    <location>
        <begin position="20"/>
        <end position="38"/>
    </location>
</feature>
<dbReference type="PANTHER" id="PTHR23505:SF79">
    <property type="entry name" value="PROTEIN SPINSTER"/>
    <property type="match status" value="1"/>
</dbReference>
<protein>
    <submittedName>
        <fullName evidence="8">MFS transporter</fullName>
    </submittedName>
</protein>
<feature type="transmembrane region" description="Helical" evidence="6">
    <location>
        <begin position="181"/>
        <end position="200"/>
    </location>
</feature>
<name>A0ABT6JVC9_9GAMM</name>
<evidence type="ECO:0000313" key="8">
    <source>
        <dbReference type="EMBL" id="MDH5834622.1"/>
    </source>
</evidence>
<dbReference type="InterPro" id="IPR044770">
    <property type="entry name" value="MFS_spinster-like"/>
</dbReference>
<feature type="transmembrane region" description="Helical" evidence="6">
    <location>
        <begin position="410"/>
        <end position="429"/>
    </location>
</feature>
<proteinExistence type="predicted"/>
<feature type="transmembrane region" description="Helical" evidence="6">
    <location>
        <begin position="242"/>
        <end position="265"/>
    </location>
</feature>
<keyword evidence="9" id="KW-1185">Reference proteome</keyword>
<dbReference type="Pfam" id="PF07690">
    <property type="entry name" value="MFS_1"/>
    <property type="match status" value="1"/>
</dbReference>
<dbReference type="PANTHER" id="PTHR23505">
    <property type="entry name" value="SPINSTER"/>
    <property type="match status" value="1"/>
</dbReference>
<comment type="caution">
    <text evidence="8">The sequence shown here is derived from an EMBL/GenBank/DDBJ whole genome shotgun (WGS) entry which is preliminary data.</text>
</comment>
<feature type="transmembrane region" description="Helical" evidence="6">
    <location>
        <begin position="59"/>
        <end position="84"/>
    </location>
</feature>
<feature type="transmembrane region" description="Helical" evidence="6">
    <location>
        <begin position="90"/>
        <end position="111"/>
    </location>
</feature>
<evidence type="ECO:0000256" key="5">
    <source>
        <dbReference type="ARBA" id="ARBA00023136"/>
    </source>
</evidence>
<evidence type="ECO:0000313" key="9">
    <source>
        <dbReference type="Proteomes" id="UP001156873"/>
    </source>
</evidence>